<name>A0ABS6J7B1_9RHOB</name>
<evidence type="ECO:0000256" key="1">
    <source>
        <dbReference type="SAM" id="Phobius"/>
    </source>
</evidence>
<comment type="caution">
    <text evidence="2">The sequence shown here is derived from an EMBL/GenBank/DDBJ whole genome shotgun (WGS) entry which is preliminary data.</text>
</comment>
<keyword evidence="1" id="KW-1133">Transmembrane helix</keyword>
<evidence type="ECO:0000313" key="3">
    <source>
        <dbReference type="Proteomes" id="UP000731907"/>
    </source>
</evidence>
<keyword evidence="1" id="KW-0812">Transmembrane</keyword>
<gene>
    <name evidence="2" type="ORF">GU927_017465</name>
</gene>
<organism evidence="2 3">
    <name type="scientific">Paragemmobacter amnigenus</name>
    <dbReference type="NCBI Taxonomy" id="2852097"/>
    <lineage>
        <taxon>Bacteria</taxon>
        <taxon>Pseudomonadati</taxon>
        <taxon>Pseudomonadota</taxon>
        <taxon>Alphaproteobacteria</taxon>
        <taxon>Rhodobacterales</taxon>
        <taxon>Paracoccaceae</taxon>
        <taxon>Paragemmobacter</taxon>
    </lineage>
</organism>
<sequence>MRNEADDGLEGLFAEARTLRAQPSEALMARVLADALAEQPRPAAPVVAPPAMRAGLWSRAVSLFGGAGALAGMGTAALAGLLIGYVQPAGLVLLGDAVLGAPLETVELIPSVETLFAGE</sequence>
<reference evidence="2 3" key="1">
    <citation type="submission" date="2021-06" db="EMBL/GenBank/DDBJ databases">
        <title>Rhodobacteraceae bacterium strain HSP-20.</title>
        <authorList>
            <person name="Chen W.-M."/>
        </authorList>
    </citation>
    <scope>NUCLEOTIDE SEQUENCE [LARGE SCALE GENOMIC DNA]</scope>
    <source>
        <strain evidence="2 3">HSP-20</strain>
    </source>
</reference>
<keyword evidence="3" id="KW-1185">Reference proteome</keyword>
<keyword evidence="1" id="KW-0472">Membrane</keyword>
<proteinExistence type="predicted"/>
<evidence type="ECO:0000313" key="2">
    <source>
        <dbReference type="EMBL" id="MBU9699635.1"/>
    </source>
</evidence>
<protein>
    <submittedName>
        <fullName evidence="2">Dihydroorotate dehydrogenase</fullName>
    </submittedName>
</protein>
<accession>A0ABS6J7B1</accession>
<dbReference type="Proteomes" id="UP000731907">
    <property type="component" value="Unassembled WGS sequence"/>
</dbReference>
<dbReference type="EMBL" id="JAAATX020000013">
    <property type="protein sequence ID" value="MBU9699635.1"/>
    <property type="molecule type" value="Genomic_DNA"/>
</dbReference>
<feature type="transmembrane region" description="Helical" evidence="1">
    <location>
        <begin position="61"/>
        <end position="86"/>
    </location>
</feature>